<evidence type="ECO:0000256" key="4">
    <source>
        <dbReference type="ARBA" id="ARBA00023136"/>
    </source>
</evidence>
<feature type="transmembrane region" description="Helical" evidence="5">
    <location>
        <begin position="97"/>
        <end position="119"/>
    </location>
</feature>
<gene>
    <name evidence="7" type="ORF">V5R04_11350</name>
</gene>
<evidence type="ECO:0000256" key="2">
    <source>
        <dbReference type="ARBA" id="ARBA00022692"/>
    </source>
</evidence>
<evidence type="ECO:0000256" key="5">
    <source>
        <dbReference type="SAM" id="Phobius"/>
    </source>
</evidence>
<protein>
    <submittedName>
        <fullName evidence="7">FUSC family protein</fullName>
    </submittedName>
</protein>
<name>A0AAU7DU56_9MICO</name>
<feature type="transmembrane region" description="Helical" evidence="5">
    <location>
        <begin position="158"/>
        <end position="177"/>
    </location>
</feature>
<keyword evidence="2 5" id="KW-0812">Transmembrane</keyword>
<dbReference type="Pfam" id="PF13515">
    <property type="entry name" value="FUSC_2"/>
    <property type="match status" value="1"/>
</dbReference>
<dbReference type="EMBL" id="CP146203">
    <property type="protein sequence ID" value="XBH20820.1"/>
    <property type="molecule type" value="Genomic_DNA"/>
</dbReference>
<evidence type="ECO:0000256" key="1">
    <source>
        <dbReference type="ARBA" id="ARBA00004141"/>
    </source>
</evidence>
<evidence type="ECO:0000256" key="3">
    <source>
        <dbReference type="ARBA" id="ARBA00022989"/>
    </source>
</evidence>
<evidence type="ECO:0000313" key="7">
    <source>
        <dbReference type="EMBL" id="XBH20820.1"/>
    </source>
</evidence>
<dbReference type="GO" id="GO:0016020">
    <property type="term" value="C:membrane"/>
    <property type="evidence" value="ECO:0007669"/>
    <property type="project" value="UniProtKB-SubCell"/>
</dbReference>
<accession>A0AAU7DU56</accession>
<evidence type="ECO:0000259" key="6">
    <source>
        <dbReference type="Pfam" id="PF13515"/>
    </source>
</evidence>
<feature type="transmembrane region" description="Helical" evidence="5">
    <location>
        <begin position="126"/>
        <end position="146"/>
    </location>
</feature>
<comment type="subcellular location">
    <subcellularLocation>
        <location evidence="1">Membrane</location>
        <topology evidence="1">Multi-pass membrane protein</topology>
    </subcellularLocation>
</comment>
<sequence length="372" mass="39747">MPQRRITTVVERTRKRIRIRNRQGFARMRRAFVPLLIASVAAGISFWAAGLVLGHEFPFFAPVAVWACLGYTHERSVRRVAEMGIGVSLGVALGETFAIWVGAGPWQIGFVLFCAVMMARYIDSGALLASQAAVQGIVMVGLPAAALGSQFEGGFSRWTDALVGAVVATIVAAVTPIDPRHNLRATAQAATVQLARTLELTAAALRSGNPEDSSFAVNRGRASQGVIDDFQSEIDAAIETAQIAASARKYRSELASLNRTMVLVDRAIRSVRVVARRASSTPVTARSAFVADLLDEFALASLELGNALLLGQDPKVARELLRSVAARTSPGPIGEEYWHAQALILVLRSAVVDLAEAAGMEAQDARDALAEM</sequence>
<dbReference type="InterPro" id="IPR049453">
    <property type="entry name" value="Memb_transporter_dom"/>
</dbReference>
<reference evidence="7" key="1">
    <citation type="submission" date="2024-02" db="EMBL/GenBank/DDBJ databases">
        <title>Tomenella chthoni gen. nov. sp. nov., a member of the family Jonesiaceae isolated from bat guano.</title>
        <authorList>
            <person name="Miller S.L."/>
            <person name="King J."/>
            <person name="Sankaranarayanan K."/>
            <person name="Lawson P.A."/>
        </authorList>
    </citation>
    <scope>NUCLEOTIDE SEQUENCE</scope>
    <source>
        <strain evidence="7">BS-20</strain>
    </source>
</reference>
<organism evidence="7">
    <name type="scientific">Jonesiaceae bacterium BS-20</name>
    <dbReference type="NCBI Taxonomy" id="3120821"/>
    <lineage>
        <taxon>Bacteria</taxon>
        <taxon>Bacillati</taxon>
        <taxon>Actinomycetota</taxon>
        <taxon>Actinomycetes</taxon>
        <taxon>Micrococcales</taxon>
        <taxon>Jonesiaceae</taxon>
    </lineage>
</organism>
<dbReference type="AlphaFoldDB" id="A0AAU7DU56"/>
<keyword evidence="4 5" id="KW-0472">Membrane</keyword>
<keyword evidence="3 5" id="KW-1133">Transmembrane helix</keyword>
<proteinExistence type="predicted"/>
<feature type="domain" description="Integral membrane bound transporter" evidence="6">
    <location>
        <begin position="47"/>
        <end position="171"/>
    </location>
</feature>